<dbReference type="OrthoDB" id="3264185at2759"/>
<evidence type="ECO:0000313" key="2">
    <source>
        <dbReference type="Proteomes" id="UP000775547"/>
    </source>
</evidence>
<proteinExistence type="predicted"/>
<sequence>MTSTWTPRRTVYPRIFERPLGITEHGFYWDSRFNGTADVLQHAVVEILGPTNQTIFDVENVTRTWQSLKQQFPLLGSRMEESISGDSVSFVVAEDQLENCGPGEISFHSVHSMSEAHEFADDVVNGERLLSNDLLARIVILSRTDQKSHVALTRVLCRKYILGDIDSKEWEYRKREPMVTGGPLSLRPFLDREWYDKGGATNVSLAIGFFFLRLSFMPLGSAANLAPGDDLPSFTDLLSFPRFLLRSRSIRQQSANLTKHPLFVHISMARSQASIDRLKDVATSWPAKQGQLAAQIPVTEQGLVLSHGGSSMGNIDSLLPRNYPIAGASPILFLVTSGTKLHCRPTELYLGATTTRQQLHLHVFWDQNVYDDELVKVWLHEVREATEVYLGGDIDTGSLKKPQIRL</sequence>
<protein>
    <submittedName>
        <fullName evidence="1">Uncharacterized protein</fullName>
    </submittedName>
</protein>
<dbReference type="Proteomes" id="UP000775547">
    <property type="component" value="Unassembled WGS sequence"/>
</dbReference>
<gene>
    <name evidence="1" type="ORF">DXG03_000760</name>
</gene>
<keyword evidence="2" id="KW-1185">Reference proteome</keyword>
<organism evidence="1 2">
    <name type="scientific">Asterophora parasitica</name>
    <dbReference type="NCBI Taxonomy" id="117018"/>
    <lineage>
        <taxon>Eukaryota</taxon>
        <taxon>Fungi</taxon>
        <taxon>Dikarya</taxon>
        <taxon>Basidiomycota</taxon>
        <taxon>Agaricomycotina</taxon>
        <taxon>Agaricomycetes</taxon>
        <taxon>Agaricomycetidae</taxon>
        <taxon>Agaricales</taxon>
        <taxon>Tricholomatineae</taxon>
        <taxon>Lyophyllaceae</taxon>
        <taxon>Asterophora</taxon>
    </lineage>
</organism>
<name>A0A9P7GD90_9AGAR</name>
<accession>A0A9P7GD90</accession>
<dbReference type="EMBL" id="JABCKV010000011">
    <property type="protein sequence ID" value="KAG5647225.1"/>
    <property type="molecule type" value="Genomic_DNA"/>
</dbReference>
<comment type="caution">
    <text evidence="1">The sequence shown here is derived from an EMBL/GenBank/DDBJ whole genome shotgun (WGS) entry which is preliminary data.</text>
</comment>
<evidence type="ECO:0000313" key="1">
    <source>
        <dbReference type="EMBL" id="KAG5647225.1"/>
    </source>
</evidence>
<reference evidence="1" key="2">
    <citation type="submission" date="2021-10" db="EMBL/GenBank/DDBJ databases">
        <title>Phylogenomics reveals ancestral predisposition of the termite-cultivated fungus Termitomyces towards a domesticated lifestyle.</title>
        <authorList>
            <person name="Auxier B."/>
            <person name="Grum-Grzhimaylo A."/>
            <person name="Cardenas M.E."/>
            <person name="Lodge J.D."/>
            <person name="Laessoe T."/>
            <person name="Pedersen O."/>
            <person name="Smith M.E."/>
            <person name="Kuyper T.W."/>
            <person name="Franco-Molano E.A."/>
            <person name="Baroni T.J."/>
            <person name="Aanen D.K."/>
        </authorList>
    </citation>
    <scope>NUCLEOTIDE SEQUENCE</scope>
    <source>
        <strain evidence="1">AP01</strain>
        <tissue evidence="1">Mycelium</tissue>
    </source>
</reference>
<dbReference type="AlphaFoldDB" id="A0A9P7GD90"/>
<reference evidence="1" key="1">
    <citation type="submission" date="2020-07" db="EMBL/GenBank/DDBJ databases">
        <authorList>
            <person name="Nieuwenhuis M."/>
            <person name="Van De Peppel L.J.J."/>
        </authorList>
    </citation>
    <scope>NUCLEOTIDE SEQUENCE</scope>
    <source>
        <strain evidence="1">AP01</strain>
        <tissue evidence="1">Mycelium</tissue>
    </source>
</reference>